<evidence type="ECO:0000313" key="1">
    <source>
        <dbReference type="EMBL" id="CZR63001.1"/>
    </source>
</evidence>
<dbReference type="Proteomes" id="UP000184330">
    <property type="component" value="Unassembled WGS sequence"/>
</dbReference>
<protein>
    <recommendedName>
        <fullName evidence="3">DUF218 domain-containing protein</fullName>
    </recommendedName>
</protein>
<dbReference type="OrthoDB" id="2919524at2759"/>
<proteinExistence type="predicted"/>
<reference evidence="1 2" key="1">
    <citation type="submission" date="2016-03" db="EMBL/GenBank/DDBJ databases">
        <authorList>
            <person name="Ploux O."/>
        </authorList>
    </citation>
    <scope>NUCLEOTIDE SEQUENCE [LARGE SCALE GENOMIC DNA]</scope>
    <source>
        <strain evidence="1 2">UAMH 11012</strain>
    </source>
</reference>
<dbReference type="EMBL" id="FJOG01000022">
    <property type="protein sequence ID" value="CZR63001.1"/>
    <property type="molecule type" value="Genomic_DNA"/>
</dbReference>
<accession>A0A1L7XDA3</accession>
<dbReference type="AlphaFoldDB" id="A0A1L7XDA3"/>
<name>A0A1L7XDA3_9HELO</name>
<sequence length="394" mass="44931">MVSTPSIKEVEKYFETEFRPICQDIIADKTNPCEMPKKWQAGLHWLIRSRFDKVDLRKQTWDAIAYLLCITDDEAYLMLHRYPSCRRGEKRKLLITSVNKANYLINIFLGRITTNRYIDLERPSFDQDGAAYADFLFASINELLNSDVNKAILALQESENKPFMERTHTLVTHDRDAQCWRDKYEFILVLGTSPLVHAEKLSQASIAKADESLAFSSPRFSTNFIACGGPTRPFGTTIVEAYELKQHLMLKGEVPEDKILIDATSEHTFTNIWNAALLAFNAAFGGVRKLALGDDLLIDSWGHTDEANDRAARHRRIFDILSWFKDLEQVTLVTQCEDDYEDEGDHEEYDDFSNLALMDGELDQNPAVEYWLEAGSSEALKVLKKTCRSSSASG</sequence>
<organism evidence="1 2">
    <name type="scientific">Phialocephala subalpina</name>
    <dbReference type="NCBI Taxonomy" id="576137"/>
    <lineage>
        <taxon>Eukaryota</taxon>
        <taxon>Fungi</taxon>
        <taxon>Dikarya</taxon>
        <taxon>Ascomycota</taxon>
        <taxon>Pezizomycotina</taxon>
        <taxon>Leotiomycetes</taxon>
        <taxon>Helotiales</taxon>
        <taxon>Mollisiaceae</taxon>
        <taxon>Phialocephala</taxon>
        <taxon>Phialocephala fortinii species complex</taxon>
    </lineage>
</organism>
<keyword evidence="2" id="KW-1185">Reference proteome</keyword>
<evidence type="ECO:0000313" key="2">
    <source>
        <dbReference type="Proteomes" id="UP000184330"/>
    </source>
</evidence>
<gene>
    <name evidence="1" type="ORF">PAC_12898</name>
</gene>
<evidence type="ECO:0008006" key="3">
    <source>
        <dbReference type="Google" id="ProtNLM"/>
    </source>
</evidence>